<dbReference type="InterPro" id="IPR053243">
    <property type="entry name" value="SJ_maturation_regulator"/>
</dbReference>
<feature type="disulfide bond" evidence="9">
    <location>
        <begin position="1686"/>
        <end position="1696"/>
    </location>
</feature>
<evidence type="ECO:0000256" key="3">
    <source>
        <dbReference type="ARBA" id="ARBA00022729"/>
    </source>
</evidence>
<keyword evidence="4" id="KW-0677">Repeat</keyword>
<gene>
    <name evidence="13" type="ORF">MNOR_LOCUS14247</name>
</gene>
<keyword evidence="3" id="KW-0732">Signal</keyword>
<evidence type="ECO:0000256" key="2">
    <source>
        <dbReference type="ARBA" id="ARBA00022692"/>
    </source>
</evidence>
<feature type="transmembrane region" description="Helical" evidence="11">
    <location>
        <begin position="2423"/>
        <end position="2447"/>
    </location>
</feature>
<feature type="compositionally biased region" description="Polar residues" evidence="10">
    <location>
        <begin position="2761"/>
        <end position="2791"/>
    </location>
</feature>
<dbReference type="SMART" id="SM00710">
    <property type="entry name" value="PbH1"/>
    <property type="match status" value="13"/>
</dbReference>
<dbReference type="SUPFAM" id="SSF56436">
    <property type="entry name" value="C-type lectin-like"/>
    <property type="match status" value="1"/>
</dbReference>
<dbReference type="FunFam" id="3.10.250.10:FF:000016">
    <property type="entry name" value="Scavenger receptor cysteine-rich protein type 12"/>
    <property type="match status" value="1"/>
</dbReference>
<reference evidence="13 14" key="1">
    <citation type="submission" date="2024-05" db="EMBL/GenBank/DDBJ databases">
        <authorList>
            <person name="Wallberg A."/>
        </authorList>
    </citation>
    <scope>NUCLEOTIDE SEQUENCE [LARGE SCALE GENOMIC DNA]</scope>
</reference>
<evidence type="ECO:0000256" key="6">
    <source>
        <dbReference type="ARBA" id="ARBA00023136"/>
    </source>
</evidence>
<keyword evidence="6 11" id="KW-0472">Membrane</keyword>
<proteinExistence type="predicted"/>
<evidence type="ECO:0000256" key="7">
    <source>
        <dbReference type="ARBA" id="ARBA00023157"/>
    </source>
</evidence>
<name>A0AAV2QLM7_MEGNR</name>
<dbReference type="SUPFAM" id="SSF56487">
    <property type="entry name" value="SRCR-like"/>
    <property type="match status" value="2"/>
</dbReference>
<sequence>MGGGGCDMHPDMGLTCNEYHALWRGTNHWRGLHFKSSEYEEKYFQENTLYQKMSKSSLEYVDISYAGLGPQRETTSGIMTWGVPPKMSYISVTKSAYNGINVTLPGTFFRLDNAVIAENAGYGVYANTSSGLVSIEDNCIIRDNQADGIKYNFHHAQPDRSASLSFQDFCTGSSNPNVAYPITTIARQERLAYNAKDCKRKFYIPKHGYVFTIHFTYMQADVGANGILEVRDWDQNGKVLSKFDIQNGTFPPSVVSRTNQIWVRFQSRARKLAFVYMEVTANIEKIYDISVKNSFVSKNNGHGVSVENMRSLVQIHQSNLTENFFGSGLNVKQGAGDVNVTYSTVSNNIGDGVNITYEGGLQNVSWSHIENNKLRGVAVWFNESGQDTHNRQETGVAYTVINGNLDVGVLVGNFCREAFVNISSNSFTDSQSAALEVQSCWLQNKDIRTVQIGQNLFVENKRIAVQISPAVNMNLTIEYNEFHRNKLGTIMLYNEDKVELQPLPFIGKIVENNFYDNTGLFVLRLSLSILGLDQSLFINHNTIKRNIIKEPYDSMLSRSRTSGVICVGSANVLIYRNLLDNPDSIYEISSHALDQSTPVNASYNWMGSKNELTIFNRVLDRRDRYNLALIIFHPYLLHDTNPDTSVIFDQQMSEPPFFNPNNNREIGGEVSGQTYLTDGVYSVKSDIFVRDSGTLTIAFGTTLEFSEGVGMMIAGKLNTEGTETSKVRFTLAGTTFREAQLRTAALMEEELRALPLNETNGALNDTIEEPHLEALNMTSGPDMTVKLVGGRDQLEGRLMVYIDGTWGSVCNHGWTEDSAAIACQQMGYVLNPDDWDLEPGNIPADGSDSRILMSNVHCDEFDIDLTSCESDREWELENSCKHMEDVGLRCYPRSWAGMRLGMTARESSIKSVIIEKAGLLDYTARSFRPALQIDFHHHVIQDIQVSDNALDGVGVIYSDQYAIRTAEARHFRGCTFTNNKRHGISVRQLGVNISDSQLYQNGGSGFHFNPFLHRSEQRELTGWLKLKQDEYLHIPSDGNSLHLTDNERRFLISDTIRGSGESGVITVTTLQKNVIGIQILNPIQPSSTENILIHDFDRITNNKDTKRWDVRSDLVVFPTTSSSYSITIQYESGPYALGDVIIVLTSISRRDIAQAGDLQNFRGKWPMVFMRNTKIHNNDIGISTLHYNRYLTDDGDHLLRCSNESIHLVQSEVVDNTNQAIFSLSPFRVSMDNDDIGEITFMINSSLIARNGRGIDQYNWDIRESNNLFNWVFENAVIENQKSGGLVLELPYVWQYTENFTHTVYINSSTFNQNSRFEFSVDGHFARINITYSKFTQNVCKKGLFSIKGMEKEMFIYENSFTSNTGSFMVEFDTDSQSEIRGIVSAYFEYNTVQNNNHALQTRSSLSRAYTPASYVIGVRGLQKLNITRNLLGYNEMDYELLAGLFTSRIDNYINVETNWWGSKDPDVIAERIFDFDDWNNYALADYLPYLIDNNINAPVSSVAKRITYTQMDLDSLGGRLTEDLRLPARDKPYIVKSDLTVMPGIQLVIDPGVVLEFFPSVGLLVLGRMDAIGRKDQKIVMRPVNTDTETHYRVGRQARSPPSSVRLCIEGDCENKSDGFLEIFNGTSQQWVPICDDRFTERNAEIVCHQLGYNKVNIFYGWNKRTEMFPNALIRVRAWPEPIQCSGTEDSLDQCPIRMNGQIFDHHYDCPWNGNFVYISCGNLNLEEKNQEYWGGVRFSIAHFEHMGLYNRLQSSHNHLHSHPPFDGQFEDIGWDNIYDGTQQTYPSLLEHVEIIGAGILHNDKSPALMSFYETPFLRNVVIKQSASDGLSLVAASNAFDMLYNRFENNLGYGVSIIGLTGETRETDESSFFPLGKLCLPYHMFGMIDICDSAKELKIEERVLLYYKYDNRPVDCVKIFSSVFNVKNFGFRLLQFNLFNSTTDPSVPDRIVLYDGDIYNYTHTEILTEIHMNSSNSMKFFKTDGTSLSVQLHATGASGLLGFVAEVVTLPISDLGINRDVLQNLTYNEYYDNQEGAVFAATAGEVNPWLCLSWSRIERNGRKMYGNFTTTRAAVHMDLQNMQDIYFKNNLVRNNTGGLYVLTGSMGAATKLQANITNNLFQGTKHWPSLYIASRENSAYQHALIAHNDFSWANSPYHDVITLAQVVSVFANNYVHSNLGRHILDIYGFQKVRLPVYQTTSHNHFTKNIAVDPTYQGTVVAGSAGQQFVDNVFYNWDNAYELVAVNESVSGLRRSDVWKTPIDARDNWWGFNNTAAVAGRIHDKTDDETLLAVDFSSWKLNNETLLHGCEPGYTLIGKACYLYVGAPVQYHEAKAFCKKDNASLPFLQRYYVDVTEWVSKQQPEYHWQYDMIWVQHLDVVRGCAAFINRQVRSIDCSLNLPFICESDPDVTIDKFAWASDTLALAAIISIIGVILLVIACLSCWFCKSRHRRKERMVRRNSIRASIRSNRSVISTTSGGFSSDGRRRIIQNSSRGGPAIRGGMGASNGAVTPRSNGVNGSFDSISKSHFNASIDEDPDPSFVVYEDSERSPPCYTTDVDQRFAQIPDLENANVNAMVHPSFDITFENHGFRDNSTMGGPTRDNSTFFSQAHLQDQWDAAANNDIRHSSYNTPTFSTYGHNNSRPNNHNHVNRRRPPSNFTGSQAEVIRKRLYIQIHLYEAIPQDVYGFNRPWSMHCPTSSFKNMAMQDANQQLGMQQPPADSIAEMKQEMERARQLDYARGGAPALLRDQRVPVHAASTDILSDRNSPSCDSQNLYSQGRSQSQPLETAM</sequence>
<comment type="caution">
    <text evidence="9">Lacks conserved residue(s) required for the propagation of feature annotation.</text>
</comment>
<feature type="domain" description="SRCR" evidence="12">
    <location>
        <begin position="1606"/>
        <end position="1723"/>
    </location>
</feature>
<keyword evidence="7 9" id="KW-1015">Disulfide bond</keyword>
<organism evidence="13 14">
    <name type="scientific">Meganyctiphanes norvegica</name>
    <name type="common">Northern krill</name>
    <name type="synonym">Thysanopoda norvegica</name>
    <dbReference type="NCBI Taxonomy" id="48144"/>
    <lineage>
        <taxon>Eukaryota</taxon>
        <taxon>Metazoa</taxon>
        <taxon>Ecdysozoa</taxon>
        <taxon>Arthropoda</taxon>
        <taxon>Crustacea</taxon>
        <taxon>Multicrustacea</taxon>
        <taxon>Malacostraca</taxon>
        <taxon>Eumalacostraca</taxon>
        <taxon>Eucarida</taxon>
        <taxon>Euphausiacea</taxon>
        <taxon>Euphausiidae</taxon>
        <taxon>Meganyctiphanes</taxon>
    </lineage>
</organism>
<evidence type="ECO:0000256" key="10">
    <source>
        <dbReference type="SAM" id="MobiDB-lite"/>
    </source>
</evidence>
<keyword evidence="5 11" id="KW-1133">Transmembrane helix</keyword>
<feature type="region of interest" description="Disordered" evidence="10">
    <location>
        <begin position="2474"/>
        <end position="2510"/>
    </location>
</feature>
<dbReference type="Pfam" id="PF00530">
    <property type="entry name" value="SRCR"/>
    <property type="match status" value="2"/>
</dbReference>
<evidence type="ECO:0000256" key="11">
    <source>
        <dbReference type="SAM" id="Phobius"/>
    </source>
</evidence>
<evidence type="ECO:0000259" key="12">
    <source>
        <dbReference type="PROSITE" id="PS50287"/>
    </source>
</evidence>
<accession>A0AAV2QLM7</accession>
<evidence type="ECO:0000313" key="14">
    <source>
        <dbReference type="Proteomes" id="UP001497623"/>
    </source>
</evidence>
<evidence type="ECO:0000256" key="4">
    <source>
        <dbReference type="ARBA" id="ARBA00022737"/>
    </source>
</evidence>
<evidence type="ECO:0000256" key="1">
    <source>
        <dbReference type="ARBA" id="ARBA00004167"/>
    </source>
</evidence>
<dbReference type="Pfam" id="PF13229">
    <property type="entry name" value="Beta_helix"/>
    <property type="match status" value="1"/>
</dbReference>
<dbReference type="EMBL" id="CAXKWB010008450">
    <property type="protein sequence ID" value="CAL4091082.1"/>
    <property type="molecule type" value="Genomic_DNA"/>
</dbReference>
<feature type="non-terminal residue" evidence="13">
    <location>
        <position position="2791"/>
    </location>
</feature>
<dbReference type="InterPro" id="IPR039448">
    <property type="entry name" value="Beta_helix"/>
</dbReference>
<dbReference type="PRINTS" id="PR00258">
    <property type="entry name" value="SPERACTRCPTR"/>
</dbReference>
<dbReference type="PANTHER" id="PTHR47653:SF1">
    <property type="entry name" value="DELETED IN MALIGNANT BRAIN TUMORS 1 PROTEIN"/>
    <property type="match status" value="1"/>
</dbReference>
<evidence type="ECO:0000313" key="13">
    <source>
        <dbReference type="EMBL" id="CAL4091082.1"/>
    </source>
</evidence>
<dbReference type="InterPro" id="IPR001190">
    <property type="entry name" value="SRCR"/>
</dbReference>
<dbReference type="Proteomes" id="UP001497623">
    <property type="component" value="Unassembled WGS sequence"/>
</dbReference>
<dbReference type="GO" id="GO:0016020">
    <property type="term" value="C:membrane"/>
    <property type="evidence" value="ECO:0007669"/>
    <property type="project" value="UniProtKB-SubCell"/>
</dbReference>
<comment type="caution">
    <text evidence="13">The sequence shown here is derived from an EMBL/GenBank/DDBJ whole genome shotgun (WGS) entry which is preliminary data.</text>
</comment>
<feature type="region of interest" description="Disordered" evidence="10">
    <location>
        <begin position="2758"/>
        <end position="2791"/>
    </location>
</feature>
<dbReference type="InterPro" id="IPR016187">
    <property type="entry name" value="CTDL_fold"/>
</dbReference>
<dbReference type="SMART" id="SM00202">
    <property type="entry name" value="SR"/>
    <property type="match status" value="2"/>
</dbReference>
<evidence type="ECO:0000256" key="9">
    <source>
        <dbReference type="PROSITE-ProRule" id="PRU00196"/>
    </source>
</evidence>
<keyword evidence="8" id="KW-0325">Glycoprotein</keyword>
<dbReference type="Gene3D" id="3.10.250.10">
    <property type="entry name" value="SRCR-like domain"/>
    <property type="match status" value="2"/>
</dbReference>
<protein>
    <recommendedName>
        <fullName evidence="12">SRCR domain-containing protein</fullName>
    </recommendedName>
</protein>
<comment type="subcellular location">
    <subcellularLocation>
        <location evidence="1">Membrane</location>
        <topology evidence="1">Single-pass membrane protein</topology>
    </subcellularLocation>
</comment>
<feature type="region of interest" description="Disordered" evidence="10">
    <location>
        <begin position="2636"/>
        <end position="2661"/>
    </location>
</feature>
<feature type="domain" description="SRCR" evidence="12">
    <location>
        <begin position="785"/>
        <end position="891"/>
    </location>
</feature>
<evidence type="ECO:0000256" key="5">
    <source>
        <dbReference type="ARBA" id="ARBA00022989"/>
    </source>
</evidence>
<dbReference type="GO" id="GO:0045217">
    <property type="term" value="P:cell-cell junction maintenance"/>
    <property type="evidence" value="ECO:0007669"/>
    <property type="project" value="TreeGrafter"/>
</dbReference>
<evidence type="ECO:0000256" key="8">
    <source>
        <dbReference type="ARBA" id="ARBA00023180"/>
    </source>
</evidence>
<dbReference type="InterPro" id="IPR006626">
    <property type="entry name" value="PbH1"/>
</dbReference>
<feature type="disulfide bond" evidence="9">
    <location>
        <begin position="858"/>
        <end position="868"/>
    </location>
</feature>
<keyword evidence="2 11" id="KW-0812">Transmembrane</keyword>
<feature type="compositionally biased region" description="Low complexity" evidence="10">
    <location>
        <begin position="2640"/>
        <end position="2649"/>
    </location>
</feature>
<dbReference type="InterPro" id="IPR036772">
    <property type="entry name" value="SRCR-like_dom_sf"/>
</dbReference>
<dbReference type="PANTHER" id="PTHR47653">
    <property type="entry name" value="PROTEIN BARK BEETLE"/>
    <property type="match status" value="1"/>
</dbReference>
<keyword evidence="14" id="KW-1185">Reference proteome</keyword>
<dbReference type="PROSITE" id="PS50287">
    <property type="entry name" value="SRCR_2"/>
    <property type="match status" value="2"/>
</dbReference>